<dbReference type="Proteomes" id="UP001652504">
    <property type="component" value="Unassembled WGS sequence"/>
</dbReference>
<sequence length="60" mass="6460">MSNLGRVLKSVAASAFGVQSQSNYERDFKDTSVVPYVVVGVLFVAIFVIGLALLVNWLVA</sequence>
<name>A0ABT3A6R1_9ALTE</name>
<keyword evidence="3" id="KW-1185">Reference proteome</keyword>
<reference evidence="2 3" key="1">
    <citation type="submission" date="2022-10" db="EMBL/GenBank/DDBJ databases">
        <title>Aestuariibacter sp. AA17 isolated from Montipora capitata coral fragment.</title>
        <authorList>
            <person name="Emsley S.A."/>
            <person name="Pfannmuller K.M."/>
            <person name="Loughran R.M."/>
            <person name="Shlafstein M."/>
            <person name="Papke E."/>
            <person name="Saw J.H."/>
            <person name="Ushijima B."/>
            <person name="Videau P."/>
        </authorList>
    </citation>
    <scope>NUCLEOTIDE SEQUENCE [LARGE SCALE GENOMIC DNA]</scope>
    <source>
        <strain evidence="2 3">AA17</strain>
    </source>
</reference>
<comment type="caution">
    <text evidence="2">The sequence shown here is derived from an EMBL/GenBank/DDBJ whole genome shotgun (WGS) entry which is preliminary data.</text>
</comment>
<proteinExistence type="predicted"/>
<accession>A0ABT3A6R1</accession>
<feature type="transmembrane region" description="Helical" evidence="1">
    <location>
        <begin position="33"/>
        <end position="59"/>
    </location>
</feature>
<evidence type="ECO:0000313" key="2">
    <source>
        <dbReference type="EMBL" id="MCV2884370.1"/>
    </source>
</evidence>
<dbReference type="InterPro" id="IPR021344">
    <property type="entry name" value="DUF2970"/>
</dbReference>
<evidence type="ECO:0000256" key="1">
    <source>
        <dbReference type="SAM" id="Phobius"/>
    </source>
</evidence>
<organism evidence="2 3">
    <name type="scientific">Fluctibacter corallii</name>
    <dbReference type="NCBI Taxonomy" id="2984329"/>
    <lineage>
        <taxon>Bacteria</taxon>
        <taxon>Pseudomonadati</taxon>
        <taxon>Pseudomonadota</taxon>
        <taxon>Gammaproteobacteria</taxon>
        <taxon>Alteromonadales</taxon>
        <taxon>Alteromonadaceae</taxon>
        <taxon>Fluctibacter</taxon>
    </lineage>
</organism>
<gene>
    <name evidence="2" type="ORF">OE749_06650</name>
</gene>
<evidence type="ECO:0000313" key="3">
    <source>
        <dbReference type="Proteomes" id="UP001652504"/>
    </source>
</evidence>
<keyword evidence="1" id="KW-0472">Membrane</keyword>
<protein>
    <submittedName>
        <fullName evidence="2">DUF2970 domain-containing protein</fullName>
    </submittedName>
</protein>
<keyword evidence="1" id="KW-1133">Transmembrane helix</keyword>
<keyword evidence="1" id="KW-0812">Transmembrane</keyword>
<dbReference type="RefSeq" id="WP_263711611.1">
    <property type="nucleotide sequence ID" value="NZ_JAOWKX010000003.1"/>
</dbReference>
<dbReference type="EMBL" id="JAOWKX010000003">
    <property type="protein sequence ID" value="MCV2884370.1"/>
    <property type="molecule type" value="Genomic_DNA"/>
</dbReference>
<dbReference type="Pfam" id="PF11174">
    <property type="entry name" value="DUF2970"/>
    <property type="match status" value="1"/>
</dbReference>